<accession>A0A4Q9H3L9</accession>
<keyword evidence="2" id="KW-1185">Reference proteome</keyword>
<dbReference type="Proteomes" id="UP000292120">
    <property type="component" value="Unassembled WGS sequence"/>
</dbReference>
<name>A0A4Q9H3L9_9BURK</name>
<evidence type="ECO:0000313" key="1">
    <source>
        <dbReference type="EMBL" id="TBO30448.1"/>
    </source>
</evidence>
<sequence>MNLNRFQWLLLVSVGLGVMRLLTWPDTGSPVTSAGAVVAAVDRASHAFAAEAPKPLPVQLPASPVEPLMPPPHLFEVRGAARASHEPAPDTAANTSRTGSRVVVVAPATRVTDVAADPSPSPGAPFEVIGRWRGMGADGVFLNTPHGVRLIHEGASIIGDYRVAWEHQTHLVITPRQGDGSWRLEVPAKGD</sequence>
<reference evidence="1 2" key="1">
    <citation type="submission" date="2019-02" db="EMBL/GenBank/DDBJ databases">
        <title>Aquabacterium sp. strain KMB7.</title>
        <authorList>
            <person name="Chen W.-M."/>
        </authorList>
    </citation>
    <scope>NUCLEOTIDE SEQUENCE [LARGE SCALE GENOMIC DNA]</scope>
    <source>
        <strain evidence="1 2">KMB7</strain>
    </source>
</reference>
<evidence type="ECO:0000313" key="2">
    <source>
        <dbReference type="Proteomes" id="UP000292120"/>
    </source>
</evidence>
<proteinExistence type="predicted"/>
<dbReference type="AlphaFoldDB" id="A0A4Q9H3L9"/>
<protein>
    <submittedName>
        <fullName evidence="1">Uncharacterized protein</fullName>
    </submittedName>
</protein>
<dbReference type="RefSeq" id="WP_130968438.1">
    <property type="nucleotide sequence ID" value="NZ_SIXI01000004.1"/>
</dbReference>
<dbReference type="EMBL" id="SIXI01000004">
    <property type="protein sequence ID" value="TBO30448.1"/>
    <property type="molecule type" value="Genomic_DNA"/>
</dbReference>
<comment type="caution">
    <text evidence="1">The sequence shown here is derived from an EMBL/GenBank/DDBJ whole genome shotgun (WGS) entry which is preliminary data.</text>
</comment>
<gene>
    <name evidence="1" type="ORF">EYS42_12245</name>
</gene>
<organism evidence="1 2">
    <name type="scientific">Aquabacterium lacunae</name>
    <dbReference type="NCBI Taxonomy" id="2528630"/>
    <lineage>
        <taxon>Bacteria</taxon>
        <taxon>Pseudomonadati</taxon>
        <taxon>Pseudomonadota</taxon>
        <taxon>Betaproteobacteria</taxon>
        <taxon>Burkholderiales</taxon>
        <taxon>Aquabacterium</taxon>
    </lineage>
</organism>